<evidence type="ECO:0000313" key="2">
    <source>
        <dbReference type="Proteomes" id="UP001605036"/>
    </source>
</evidence>
<evidence type="ECO:0000313" key="1">
    <source>
        <dbReference type="EMBL" id="KAL2621274.1"/>
    </source>
</evidence>
<keyword evidence="2" id="KW-1185">Reference proteome</keyword>
<comment type="caution">
    <text evidence="1">The sequence shown here is derived from an EMBL/GenBank/DDBJ whole genome shotgun (WGS) entry which is preliminary data.</text>
</comment>
<accession>A0ABD1Y7D8</accession>
<sequence>MFVARLSATRQQGLRIARVPFITLRLIASAAFPVREAAVPTSSQLRSMFRPFSPGRRERSPSQGYVEKYGLRLTDCWQLLMTLPCVIP</sequence>
<protein>
    <recommendedName>
        <fullName evidence="3">Secreted protein</fullName>
    </recommendedName>
</protein>
<proteinExistence type="predicted"/>
<dbReference type="Proteomes" id="UP001605036">
    <property type="component" value="Unassembled WGS sequence"/>
</dbReference>
<gene>
    <name evidence="1" type="ORF">R1flu_001479</name>
</gene>
<organism evidence="1 2">
    <name type="scientific">Riccia fluitans</name>
    <dbReference type="NCBI Taxonomy" id="41844"/>
    <lineage>
        <taxon>Eukaryota</taxon>
        <taxon>Viridiplantae</taxon>
        <taxon>Streptophyta</taxon>
        <taxon>Embryophyta</taxon>
        <taxon>Marchantiophyta</taxon>
        <taxon>Marchantiopsida</taxon>
        <taxon>Marchantiidae</taxon>
        <taxon>Marchantiales</taxon>
        <taxon>Ricciaceae</taxon>
        <taxon>Riccia</taxon>
    </lineage>
</organism>
<evidence type="ECO:0008006" key="3">
    <source>
        <dbReference type="Google" id="ProtNLM"/>
    </source>
</evidence>
<dbReference type="AlphaFoldDB" id="A0ABD1Y7D8"/>
<reference evidence="1 2" key="1">
    <citation type="submission" date="2024-09" db="EMBL/GenBank/DDBJ databases">
        <title>Chromosome-scale assembly of Riccia fluitans.</title>
        <authorList>
            <person name="Paukszto L."/>
            <person name="Sawicki J."/>
            <person name="Karawczyk K."/>
            <person name="Piernik-Szablinska J."/>
            <person name="Szczecinska M."/>
            <person name="Mazdziarz M."/>
        </authorList>
    </citation>
    <scope>NUCLEOTIDE SEQUENCE [LARGE SCALE GENOMIC DNA]</scope>
    <source>
        <strain evidence="1">Rf_01</strain>
        <tissue evidence="1">Aerial parts of the thallus</tissue>
    </source>
</reference>
<name>A0ABD1Y7D8_9MARC</name>
<dbReference type="EMBL" id="JBHFFA010000006">
    <property type="protein sequence ID" value="KAL2621274.1"/>
    <property type="molecule type" value="Genomic_DNA"/>
</dbReference>